<reference evidence="1 2" key="1">
    <citation type="submission" date="2024-01" db="EMBL/GenBank/DDBJ databases">
        <authorList>
            <person name="Waweru B."/>
        </authorList>
    </citation>
    <scope>NUCLEOTIDE SEQUENCE [LARGE SCALE GENOMIC DNA]</scope>
</reference>
<proteinExistence type="predicted"/>
<name>A0AAV1RQT2_9ROSI</name>
<dbReference type="EMBL" id="CAWUPB010001108">
    <property type="protein sequence ID" value="CAK7337614.1"/>
    <property type="molecule type" value="Genomic_DNA"/>
</dbReference>
<comment type="caution">
    <text evidence="1">The sequence shown here is derived from an EMBL/GenBank/DDBJ whole genome shotgun (WGS) entry which is preliminary data.</text>
</comment>
<gene>
    <name evidence="1" type="ORF">DCAF_LOCUS12652</name>
</gene>
<keyword evidence="2" id="KW-1185">Reference proteome</keyword>
<evidence type="ECO:0000313" key="1">
    <source>
        <dbReference type="EMBL" id="CAK7337614.1"/>
    </source>
</evidence>
<evidence type="ECO:0000313" key="2">
    <source>
        <dbReference type="Proteomes" id="UP001314170"/>
    </source>
</evidence>
<organism evidence="1 2">
    <name type="scientific">Dovyalis caffra</name>
    <dbReference type="NCBI Taxonomy" id="77055"/>
    <lineage>
        <taxon>Eukaryota</taxon>
        <taxon>Viridiplantae</taxon>
        <taxon>Streptophyta</taxon>
        <taxon>Embryophyta</taxon>
        <taxon>Tracheophyta</taxon>
        <taxon>Spermatophyta</taxon>
        <taxon>Magnoliopsida</taxon>
        <taxon>eudicotyledons</taxon>
        <taxon>Gunneridae</taxon>
        <taxon>Pentapetalae</taxon>
        <taxon>rosids</taxon>
        <taxon>fabids</taxon>
        <taxon>Malpighiales</taxon>
        <taxon>Salicaceae</taxon>
        <taxon>Flacourtieae</taxon>
        <taxon>Dovyalis</taxon>
    </lineage>
</organism>
<accession>A0AAV1RQT2</accession>
<sequence>MVVLVDQWDPIAAAVTLPMTQMPTVSSKTIQLKAKVSGHPLLIVVDFRSTHNFIKEGLVQLLGIRIQKWPGLQVTVANEEKVPRMGIYEGDGFLGAISQPKVDLFSEIKEELAEFRTDAFRGDVPTVVTPLPLLKDGRFVPFPTTVIKSRLNRGLRELLVQWEGSSHEDAIPWQPFWAACIHSLVLLSLSLHSQATFVFIQVMAYGTKNL</sequence>
<dbReference type="Proteomes" id="UP001314170">
    <property type="component" value="Unassembled WGS sequence"/>
</dbReference>
<protein>
    <submittedName>
        <fullName evidence="1">Uncharacterized protein</fullName>
    </submittedName>
</protein>
<dbReference type="AlphaFoldDB" id="A0AAV1RQT2"/>